<organism evidence="5 6">
    <name type="scientific">Flavonifractor plautii</name>
    <name type="common">Fusobacterium plautii</name>
    <dbReference type="NCBI Taxonomy" id="292800"/>
    <lineage>
        <taxon>Bacteria</taxon>
        <taxon>Bacillati</taxon>
        <taxon>Bacillota</taxon>
        <taxon>Clostridia</taxon>
        <taxon>Eubacteriales</taxon>
        <taxon>Oscillospiraceae</taxon>
        <taxon>Flavonifractor</taxon>
    </lineage>
</organism>
<feature type="region of interest" description="Disordered" evidence="2">
    <location>
        <begin position="777"/>
        <end position="797"/>
    </location>
</feature>
<accession>A0A6I2RK48</accession>
<dbReference type="PANTHER" id="PTHR37813:SF1">
    <property type="entry name" value="FELS-2 PROPHAGE PROTEIN"/>
    <property type="match status" value="1"/>
</dbReference>
<feature type="compositionally biased region" description="Acidic residues" evidence="2">
    <location>
        <begin position="777"/>
        <end position="790"/>
    </location>
</feature>
<feature type="transmembrane region" description="Helical" evidence="3">
    <location>
        <begin position="463"/>
        <end position="481"/>
    </location>
</feature>
<keyword evidence="3" id="KW-0472">Membrane</keyword>
<keyword evidence="3" id="KW-0812">Transmembrane</keyword>
<evidence type="ECO:0000256" key="3">
    <source>
        <dbReference type="SAM" id="Phobius"/>
    </source>
</evidence>
<feature type="region of interest" description="Disordered" evidence="2">
    <location>
        <begin position="700"/>
        <end position="744"/>
    </location>
</feature>
<name>A0A6I2RK48_FLAPL</name>
<sequence>MSLESVFRLSLIMNLIDNLTGPMAGVRSSVDGTVSKLQKVNSTLGSVAKTGAVMQEVGSQITGAVLSPVEATFETRRAIGELASLGVKDLGAVEDAARAFSDQWAGTTKADFIAAAYDIKSGIATLSDEGVAEFTSLAALTAKATKSTAGEMTSLFATGYGIYKGYYDDMSDLEFGEMFSAGIAKSVQQFKTTGSEMASSIERLGASATNANVPLEEQLTILGMLQGTMSGSEAGTKYAAFIQSAAKGGEELGLSFLDANNQLKSLPEILDQLRGKYGDTIDAMEKQELASAFGTDEAVDLIDLLYNKTEDLQGNILTMYDALGSGTGVATEMANAINETEPERFERLTQRIQNVKESIGNSLLPTINDLMSTGEQVLTKVGSWVEENQELVRVIMLVVLAIGGFLTIAGTVIAVVSGVGLIITKTISGFKLLKAGFLLAKGALTPLIASVWSFTAALLANPVTWIVIGIVALIAALVLLYNKCEWSRNGVNAIIDFFKEKLGAALEVVTSIFSGIGNVIGSVMGAAKATVSQNLDNMRSAYESHGGGIRGVAAAAIEGVKGIYTAGFSFLDNLTGGKLTEIKNKFVTSVSNIASGVAERFTAVKTAFTNGINAAKNIVSNAVNWFFESGKRVISTFANGIKSAFTGAVDAVKGGLQKIRNLLPFSDAKEGPLSTLTLSGQRTMTTYAHGLELAQDAPAQAMEKGLSGAKATLEREPAKKVSLTDTNGGKEDKQGGGSGEGSSGKQVIIQKLLIPVDLKKIKDLEQLLALLKEAEDYAEANGSEDPEGDPDAAPTPA</sequence>
<keyword evidence="3" id="KW-1133">Transmembrane helix</keyword>
<evidence type="ECO:0000259" key="4">
    <source>
        <dbReference type="Pfam" id="PF10145"/>
    </source>
</evidence>
<feature type="transmembrane region" description="Helical" evidence="3">
    <location>
        <begin position="435"/>
        <end position="457"/>
    </location>
</feature>
<dbReference type="RefSeq" id="WP_154250843.1">
    <property type="nucleotide sequence ID" value="NZ_WKPO01000026.1"/>
</dbReference>
<gene>
    <name evidence="5" type="ORF">GKE90_15810</name>
</gene>
<keyword evidence="1" id="KW-1188">Viral release from host cell</keyword>
<reference evidence="5 6" key="1">
    <citation type="journal article" date="2019" name="Nat. Med.">
        <title>A library of human gut bacterial isolates paired with longitudinal multiomics data enables mechanistic microbiome research.</title>
        <authorList>
            <person name="Poyet M."/>
            <person name="Groussin M."/>
            <person name="Gibbons S.M."/>
            <person name="Avila-Pacheco J."/>
            <person name="Jiang X."/>
            <person name="Kearney S.M."/>
            <person name="Perrotta A.R."/>
            <person name="Berdy B."/>
            <person name="Zhao S."/>
            <person name="Lieberman T.D."/>
            <person name="Swanson P.K."/>
            <person name="Smith M."/>
            <person name="Roesemann S."/>
            <person name="Alexander J.E."/>
            <person name="Rich S.A."/>
            <person name="Livny J."/>
            <person name="Vlamakis H."/>
            <person name="Clish C."/>
            <person name="Bullock K."/>
            <person name="Deik A."/>
            <person name="Scott J."/>
            <person name="Pierce K.A."/>
            <person name="Xavier R.J."/>
            <person name="Alm E.J."/>
        </authorList>
    </citation>
    <scope>NUCLEOTIDE SEQUENCE [LARGE SCALE GENOMIC DNA]</scope>
    <source>
        <strain evidence="5 6">BIOML-A5</strain>
    </source>
</reference>
<dbReference type="AlphaFoldDB" id="A0A6I2RK48"/>
<dbReference type="Proteomes" id="UP000429811">
    <property type="component" value="Unassembled WGS sequence"/>
</dbReference>
<evidence type="ECO:0000313" key="6">
    <source>
        <dbReference type="Proteomes" id="UP000429811"/>
    </source>
</evidence>
<comment type="caution">
    <text evidence="5">The sequence shown here is derived from an EMBL/GenBank/DDBJ whole genome shotgun (WGS) entry which is preliminary data.</text>
</comment>
<feature type="transmembrane region" description="Helical" evidence="3">
    <location>
        <begin position="394"/>
        <end position="423"/>
    </location>
</feature>
<evidence type="ECO:0000256" key="1">
    <source>
        <dbReference type="ARBA" id="ARBA00022612"/>
    </source>
</evidence>
<evidence type="ECO:0000256" key="2">
    <source>
        <dbReference type="SAM" id="MobiDB-lite"/>
    </source>
</evidence>
<feature type="domain" description="Phage tail tape measure protein" evidence="4">
    <location>
        <begin position="95"/>
        <end position="294"/>
    </location>
</feature>
<dbReference type="Pfam" id="PF10145">
    <property type="entry name" value="PhageMin_Tail"/>
    <property type="match status" value="1"/>
</dbReference>
<evidence type="ECO:0000313" key="5">
    <source>
        <dbReference type="EMBL" id="MSB50148.1"/>
    </source>
</evidence>
<dbReference type="PANTHER" id="PTHR37813">
    <property type="entry name" value="FELS-2 PROPHAGE PROTEIN"/>
    <property type="match status" value="1"/>
</dbReference>
<dbReference type="NCBIfam" id="TIGR01760">
    <property type="entry name" value="tape_meas_TP901"/>
    <property type="match status" value="1"/>
</dbReference>
<dbReference type="InterPro" id="IPR010090">
    <property type="entry name" value="Phage_tape_meas"/>
</dbReference>
<dbReference type="EMBL" id="WKPO01000026">
    <property type="protein sequence ID" value="MSB50148.1"/>
    <property type="molecule type" value="Genomic_DNA"/>
</dbReference>
<feature type="transmembrane region" description="Helical" evidence="3">
    <location>
        <begin position="502"/>
        <end position="527"/>
    </location>
</feature>
<protein>
    <submittedName>
        <fullName evidence="5">Phage tail tape measure protein</fullName>
    </submittedName>
</protein>
<proteinExistence type="predicted"/>